<dbReference type="InterPro" id="IPR004364">
    <property type="entry name" value="Aa-tRNA-synt_II"/>
</dbReference>
<dbReference type="GO" id="GO:0004812">
    <property type="term" value="F:aminoacyl-tRNA ligase activity"/>
    <property type="evidence" value="ECO:0007669"/>
    <property type="project" value="UniProtKB-KW"/>
</dbReference>
<dbReference type="PATRIC" id="fig|1125712.3.peg.1856"/>
<name>U2TLD4_9ACTN</name>
<keyword evidence="2" id="KW-0547">Nucleotide-binding</keyword>
<dbReference type="InterPro" id="IPR045864">
    <property type="entry name" value="aa-tRNA-synth_II/BPL/LPL"/>
</dbReference>
<keyword evidence="8" id="KW-1185">Reference proteome</keyword>
<dbReference type="PANTHER" id="PTHR22594">
    <property type="entry name" value="ASPARTYL/LYSYL-TRNA SYNTHETASE"/>
    <property type="match status" value="1"/>
</dbReference>
<protein>
    <submittedName>
        <fullName evidence="7">tRNA ligases class II (D, K and N) domain protein</fullName>
    </submittedName>
</protein>
<evidence type="ECO:0000259" key="6">
    <source>
        <dbReference type="Pfam" id="PF00152"/>
    </source>
</evidence>
<organism evidence="7 8">
    <name type="scientific">Olsenella profusa F0195</name>
    <dbReference type="NCBI Taxonomy" id="1125712"/>
    <lineage>
        <taxon>Bacteria</taxon>
        <taxon>Bacillati</taxon>
        <taxon>Actinomycetota</taxon>
        <taxon>Coriobacteriia</taxon>
        <taxon>Coriobacteriales</taxon>
        <taxon>Atopobiaceae</taxon>
        <taxon>Olsenella</taxon>
    </lineage>
</organism>
<keyword evidence="5" id="KW-0030">Aminoacyl-tRNA synthetase</keyword>
<evidence type="ECO:0000256" key="5">
    <source>
        <dbReference type="ARBA" id="ARBA00023146"/>
    </source>
</evidence>
<evidence type="ECO:0000256" key="3">
    <source>
        <dbReference type="ARBA" id="ARBA00022840"/>
    </source>
</evidence>
<keyword evidence="3" id="KW-0067">ATP-binding</keyword>
<evidence type="ECO:0000256" key="4">
    <source>
        <dbReference type="ARBA" id="ARBA00022917"/>
    </source>
</evidence>
<dbReference type="GO" id="GO:0005524">
    <property type="term" value="F:ATP binding"/>
    <property type="evidence" value="ECO:0007669"/>
    <property type="project" value="UniProtKB-KW"/>
</dbReference>
<keyword evidence="1 7" id="KW-0436">Ligase</keyword>
<reference evidence="7 8" key="1">
    <citation type="submission" date="2013-08" db="EMBL/GenBank/DDBJ databases">
        <authorList>
            <person name="Durkin A.S."/>
            <person name="Haft D.R."/>
            <person name="McCorrison J."/>
            <person name="Torralba M."/>
            <person name="Gillis M."/>
            <person name="Haft D.H."/>
            <person name="Methe B."/>
            <person name="Sutton G."/>
            <person name="Nelson K.E."/>
        </authorList>
    </citation>
    <scope>NUCLEOTIDE SEQUENCE [LARGE SCALE GENOMIC DNA]</scope>
    <source>
        <strain evidence="7 8">F0195</strain>
    </source>
</reference>
<accession>U2TLD4</accession>
<dbReference type="Gene3D" id="3.30.930.10">
    <property type="entry name" value="Bira Bifunctional Protein, Domain 2"/>
    <property type="match status" value="1"/>
</dbReference>
<dbReference type="eggNOG" id="COG0017">
    <property type="taxonomic scope" value="Bacteria"/>
</dbReference>
<gene>
    <name evidence="7" type="ORF">HMPREF1316_1013</name>
</gene>
<dbReference type="STRING" id="1125712.HMPREF1316_1013"/>
<comment type="caution">
    <text evidence="7">The sequence shown here is derived from an EMBL/GenBank/DDBJ whole genome shotgun (WGS) entry which is preliminary data.</text>
</comment>
<evidence type="ECO:0000256" key="2">
    <source>
        <dbReference type="ARBA" id="ARBA00022741"/>
    </source>
</evidence>
<dbReference type="PANTHER" id="PTHR22594:SF34">
    <property type="entry name" value="ASPARAGINE--TRNA LIGASE, MITOCHONDRIAL-RELATED"/>
    <property type="match status" value="1"/>
</dbReference>
<evidence type="ECO:0000256" key="1">
    <source>
        <dbReference type="ARBA" id="ARBA00022598"/>
    </source>
</evidence>
<dbReference type="Pfam" id="PF00152">
    <property type="entry name" value="tRNA-synt_2"/>
    <property type="match status" value="1"/>
</dbReference>
<dbReference type="EMBL" id="AWEZ01000061">
    <property type="protein sequence ID" value="ERL06998.1"/>
    <property type="molecule type" value="Genomic_DNA"/>
</dbReference>
<evidence type="ECO:0000313" key="7">
    <source>
        <dbReference type="EMBL" id="ERL06998.1"/>
    </source>
</evidence>
<proteinExistence type="predicted"/>
<keyword evidence="4" id="KW-0648">Protein biosynthesis</keyword>
<dbReference type="AlphaFoldDB" id="U2TLD4"/>
<feature type="domain" description="Aminoacyl-tRNA synthetase class II (D/K/N)" evidence="6">
    <location>
        <begin position="27"/>
        <end position="152"/>
    </location>
</feature>
<sequence>MVMGAATSLEDARTAAQTFEHPVGRGVDLQAEHERYLTGRHFGRPASVTGYPAAIEASYMRRNDDGRTVAAAGCPVPGIGEIIGGSRREGCLDVLERRIAELGMDSRQYGYYLDLRRYGTCRHAGFGLGFERPVMCLTGVDDIRDVIPHPRTVGNADS</sequence>
<dbReference type="SUPFAM" id="SSF55681">
    <property type="entry name" value="Class II aaRS and biotin synthetases"/>
    <property type="match status" value="1"/>
</dbReference>
<evidence type="ECO:0000313" key="8">
    <source>
        <dbReference type="Proteomes" id="UP000016638"/>
    </source>
</evidence>
<dbReference type="Proteomes" id="UP000016638">
    <property type="component" value="Unassembled WGS sequence"/>
</dbReference>
<dbReference type="GO" id="GO:0006421">
    <property type="term" value="P:asparaginyl-tRNA aminoacylation"/>
    <property type="evidence" value="ECO:0007669"/>
    <property type="project" value="TreeGrafter"/>
</dbReference>